<evidence type="ECO:0000256" key="1">
    <source>
        <dbReference type="ARBA" id="ARBA00004651"/>
    </source>
</evidence>
<evidence type="ECO:0000256" key="3">
    <source>
        <dbReference type="ARBA" id="ARBA00022475"/>
    </source>
</evidence>
<dbReference type="Gene3D" id="2.30.30.60">
    <property type="match status" value="1"/>
</dbReference>
<dbReference type="PANTHER" id="PTHR30221:SF1">
    <property type="entry name" value="SMALL-CONDUCTANCE MECHANOSENSITIVE CHANNEL"/>
    <property type="match status" value="1"/>
</dbReference>
<dbReference type="Gene3D" id="3.30.70.100">
    <property type="match status" value="1"/>
</dbReference>
<evidence type="ECO:0000256" key="7">
    <source>
        <dbReference type="SAM" id="Phobius"/>
    </source>
</evidence>
<dbReference type="PANTHER" id="PTHR30221">
    <property type="entry name" value="SMALL-CONDUCTANCE MECHANOSENSITIVE CHANNEL"/>
    <property type="match status" value="1"/>
</dbReference>
<dbReference type="GO" id="GO:0008381">
    <property type="term" value="F:mechanosensitive monoatomic ion channel activity"/>
    <property type="evidence" value="ECO:0007669"/>
    <property type="project" value="InterPro"/>
</dbReference>
<dbReference type="SUPFAM" id="SSF82861">
    <property type="entry name" value="Mechanosensitive channel protein MscS (YggB), transmembrane region"/>
    <property type="match status" value="1"/>
</dbReference>
<evidence type="ECO:0000259" key="8">
    <source>
        <dbReference type="Pfam" id="PF00924"/>
    </source>
</evidence>
<comment type="caution">
    <text evidence="10">The sequence shown here is derived from an EMBL/GenBank/DDBJ whole genome shotgun (WGS) entry which is preliminary data.</text>
</comment>
<keyword evidence="5 7" id="KW-1133">Transmembrane helix</keyword>
<dbReference type="Pfam" id="PF05552">
    <property type="entry name" value="MS_channel_1st_1"/>
    <property type="match status" value="1"/>
</dbReference>
<dbReference type="InterPro" id="IPR023408">
    <property type="entry name" value="MscS_beta-dom_sf"/>
</dbReference>
<keyword evidence="3" id="KW-1003">Cell membrane</keyword>
<evidence type="ECO:0000256" key="4">
    <source>
        <dbReference type="ARBA" id="ARBA00022692"/>
    </source>
</evidence>
<dbReference type="InterPro" id="IPR011014">
    <property type="entry name" value="MscS_channel_TM-2"/>
</dbReference>
<dbReference type="InterPro" id="IPR010920">
    <property type="entry name" value="LSM_dom_sf"/>
</dbReference>
<dbReference type="InterPro" id="IPR008910">
    <property type="entry name" value="MSC_TM_helix"/>
</dbReference>
<dbReference type="InterPro" id="IPR049278">
    <property type="entry name" value="MS_channel_C"/>
</dbReference>
<protein>
    <recommendedName>
        <fullName evidence="11">Mechanosensitive ion channel protein MscS</fullName>
    </recommendedName>
</protein>
<proteinExistence type="inferred from homology"/>
<keyword evidence="6 7" id="KW-0472">Membrane</keyword>
<evidence type="ECO:0000259" key="9">
    <source>
        <dbReference type="Pfam" id="PF21082"/>
    </source>
</evidence>
<reference evidence="10" key="1">
    <citation type="journal article" date="2015" name="Nature">
        <title>Complex archaea that bridge the gap between prokaryotes and eukaryotes.</title>
        <authorList>
            <person name="Spang A."/>
            <person name="Saw J.H."/>
            <person name="Jorgensen S.L."/>
            <person name="Zaremba-Niedzwiedzka K."/>
            <person name="Martijn J."/>
            <person name="Lind A.E."/>
            <person name="van Eijk R."/>
            <person name="Schleper C."/>
            <person name="Guy L."/>
            <person name="Ettema T.J."/>
        </authorList>
    </citation>
    <scope>NUCLEOTIDE SEQUENCE</scope>
</reference>
<gene>
    <name evidence="10" type="ORF">LCGC14_2329480</name>
</gene>
<feature type="transmembrane region" description="Helical" evidence="7">
    <location>
        <begin position="60"/>
        <end position="82"/>
    </location>
</feature>
<evidence type="ECO:0000256" key="2">
    <source>
        <dbReference type="ARBA" id="ARBA00008017"/>
    </source>
</evidence>
<keyword evidence="4 7" id="KW-0812">Transmembrane</keyword>
<dbReference type="SUPFAM" id="SSF82689">
    <property type="entry name" value="Mechanosensitive channel protein MscS (YggB), C-terminal domain"/>
    <property type="match status" value="1"/>
</dbReference>
<dbReference type="AlphaFoldDB" id="A0A0F9CF91"/>
<dbReference type="Gene3D" id="1.10.287.1260">
    <property type="match status" value="1"/>
</dbReference>
<comment type="subcellular location">
    <subcellularLocation>
        <location evidence="1">Cell membrane</location>
        <topology evidence="1">Multi-pass membrane protein</topology>
    </subcellularLocation>
</comment>
<dbReference type="EMBL" id="LAZR01033449">
    <property type="protein sequence ID" value="KKL48043.1"/>
    <property type="molecule type" value="Genomic_DNA"/>
</dbReference>
<sequence>MQEEIEQFQAVYDIIVEFFVTYSFQLLGAVIVLLIGMIVASRVARGVLKLCEKKELDITLSRFIASFVKIIIIVGVAIIALGKLGISVTPFVAAIGAISLGAGLAAQGLLANYGAGLNIIITRPFIIGDTITVQGETGLVDEVHMAFTVLKDEDDVRITIPNRHIIGEILHNSAANKLAETMVGVSYGSDPEKVIEVLHAVLKKQGVAETRTPLIGIDSFGDSGINFGVRFWVPTQRFHELRFGVNNAIYNALDVAGITIPFPQREVRLLNETN</sequence>
<feature type="domain" description="Mechanosensitive ion channel MscS C-terminal" evidence="9">
    <location>
        <begin position="180"/>
        <end position="260"/>
    </location>
</feature>
<name>A0A0F9CF91_9ZZZZ</name>
<comment type="similarity">
    <text evidence="2">Belongs to the MscS (TC 1.A.23) family.</text>
</comment>
<dbReference type="Pfam" id="PF00924">
    <property type="entry name" value="MS_channel_2nd"/>
    <property type="match status" value="1"/>
</dbReference>
<feature type="transmembrane region" description="Helical" evidence="7">
    <location>
        <begin position="88"/>
        <end position="113"/>
    </location>
</feature>
<evidence type="ECO:0008006" key="11">
    <source>
        <dbReference type="Google" id="ProtNLM"/>
    </source>
</evidence>
<feature type="domain" description="Mechanosensitive ion channel MscS" evidence="8">
    <location>
        <begin position="109"/>
        <end position="173"/>
    </location>
</feature>
<evidence type="ECO:0000256" key="5">
    <source>
        <dbReference type="ARBA" id="ARBA00022989"/>
    </source>
</evidence>
<evidence type="ECO:0000256" key="6">
    <source>
        <dbReference type="ARBA" id="ARBA00023136"/>
    </source>
</evidence>
<dbReference type="InterPro" id="IPR011066">
    <property type="entry name" value="MscS_channel_C_sf"/>
</dbReference>
<organism evidence="10">
    <name type="scientific">marine sediment metagenome</name>
    <dbReference type="NCBI Taxonomy" id="412755"/>
    <lineage>
        <taxon>unclassified sequences</taxon>
        <taxon>metagenomes</taxon>
        <taxon>ecological metagenomes</taxon>
    </lineage>
</organism>
<dbReference type="Pfam" id="PF21082">
    <property type="entry name" value="MS_channel_3rd"/>
    <property type="match status" value="1"/>
</dbReference>
<accession>A0A0F9CF91</accession>
<evidence type="ECO:0000313" key="10">
    <source>
        <dbReference type="EMBL" id="KKL48043.1"/>
    </source>
</evidence>
<dbReference type="GO" id="GO:0005886">
    <property type="term" value="C:plasma membrane"/>
    <property type="evidence" value="ECO:0007669"/>
    <property type="project" value="UniProtKB-SubCell"/>
</dbReference>
<dbReference type="SUPFAM" id="SSF50182">
    <property type="entry name" value="Sm-like ribonucleoproteins"/>
    <property type="match status" value="1"/>
</dbReference>
<dbReference type="InterPro" id="IPR045275">
    <property type="entry name" value="MscS_archaea/bacteria_type"/>
</dbReference>
<dbReference type="InterPro" id="IPR006685">
    <property type="entry name" value="MscS_channel_2nd"/>
</dbReference>
<feature type="transmembrane region" description="Helical" evidence="7">
    <location>
        <begin position="20"/>
        <end position="40"/>
    </location>
</feature>